<dbReference type="EMBL" id="JBBPBM010000038">
    <property type="protein sequence ID" value="KAK8527506.1"/>
    <property type="molecule type" value="Genomic_DNA"/>
</dbReference>
<keyword evidence="9" id="KW-0472">Membrane</keyword>
<dbReference type="InterPro" id="IPR003591">
    <property type="entry name" value="Leu-rich_rpt_typical-subtyp"/>
</dbReference>
<evidence type="ECO:0000256" key="10">
    <source>
        <dbReference type="ARBA" id="ARBA00023170"/>
    </source>
</evidence>
<proteinExistence type="inferred from homology"/>
<evidence type="ECO:0000256" key="4">
    <source>
        <dbReference type="ARBA" id="ARBA00022614"/>
    </source>
</evidence>
<accession>A0ABR2D1K9</accession>
<evidence type="ECO:0008006" key="14">
    <source>
        <dbReference type="Google" id="ProtNLM"/>
    </source>
</evidence>
<dbReference type="InterPro" id="IPR001611">
    <property type="entry name" value="Leu-rich_rpt"/>
</dbReference>
<keyword evidence="6" id="KW-0732">Signal</keyword>
<evidence type="ECO:0000313" key="13">
    <source>
        <dbReference type="Proteomes" id="UP001472677"/>
    </source>
</evidence>
<protein>
    <recommendedName>
        <fullName evidence="14">Leucine-rich repeat-containing N-terminal plant-type domain-containing protein</fullName>
    </recommendedName>
</protein>
<organism evidence="12 13">
    <name type="scientific">Hibiscus sabdariffa</name>
    <name type="common">roselle</name>
    <dbReference type="NCBI Taxonomy" id="183260"/>
    <lineage>
        <taxon>Eukaryota</taxon>
        <taxon>Viridiplantae</taxon>
        <taxon>Streptophyta</taxon>
        <taxon>Embryophyta</taxon>
        <taxon>Tracheophyta</taxon>
        <taxon>Spermatophyta</taxon>
        <taxon>Magnoliopsida</taxon>
        <taxon>eudicotyledons</taxon>
        <taxon>Gunneridae</taxon>
        <taxon>Pentapetalae</taxon>
        <taxon>rosids</taxon>
        <taxon>malvids</taxon>
        <taxon>Malvales</taxon>
        <taxon>Malvaceae</taxon>
        <taxon>Malvoideae</taxon>
        <taxon>Hibiscus</taxon>
    </lineage>
</organism>
<keyword evidence="4" id="KW-0433">Leucine-rich repeat</keyword>
<keyword evidence="13" id="KW-1185">Reference proteome</keyword>
<dbReference type="SUPFAM" id="SSF52058">
    <property type="entry name" value="L domain-like"/>
    <property type="match status" value="2"/>
</dbReference>
<evidence type="ECO:0000256" key="3">
    <source>
        <dbReference type="ARBA" id="ARBA00022475"/>
    </source>
</evidence>
<reference evidence="12 13" key="1">
    <citation type="journal article" date="2024" name="G3 (Bethesda)">
        <title>Genome assembly of Hibiscus sabdariffa L. provides insights into metabolisms of medicinal natural products.</title>
        <authorList>
            <person name="Kim T."/>
        </authorList>
    </citation>
    <scope>NUCLEOTIDE SEQUENCE [LARGE SCALE GENOMIC DNA]</scope>
    <source>
        <strain evidence="12">TK-2024</strain>
        <tissue evidence="12">Old leaves</tissue>
    </source>
</reference>
<dbReference type="Pfam" id="PF13855">
    <property type="entry name" value="LRR_8"/>
    <property type="match status" value="2"/>
</dbReference>
<keyword evidence="3" id="KW-1003">Cell membrane</keyword>
<evidence type="ECO:0000256" key="7">
    <source>
        <dbReference type="ARBA" id="ARBA00022737"/>
    </source>
</evidence>
<dbReference type="InterPro" id="IPR032675">
    <property type="entry name" value="LRR_dom_sf"/>
</dbReference>
<dbReference type="PRINTS" id="PR00019">
    <property type="entry name" value="LEURICHRPT"/>
</dbReference>
<gene>
    <name evidence="12" type="ORF">V6N12_054713</name>
</gene>
<dbReference type="SMART" id="SM00369">
    <property type="entry name" value="LRR_TYP"/>
    <property type="match status" value="11"/>
</dbReference>
<dbReference type="PROSITE" id="PS51450">
    <property type="entry name" value="LRR"/>
    <property type="match status" value="2"/>
</dbReference>
<evidence type="ECO:0000256" key="1">
    <source>
        <dbReference type="ARBA" id="ARBA00004251"/>
    </source>
</evidence>
<dbReference type="SMART" id="SM00365">
    <property type="entry name" value="LRR_SD22"/>
    <property type="match status" value="5"/>
</dbReference>
<dbReference type="Proteomes" id="UP001472677">
    <property type="component" value="Unassembled WGS sequence"/>
</dbReference>
<comment type="caution">
    <text evidence="12">The sequence shown here is derived from an EMBL/GenBank/DDBJ whole genome shotgun (WGS) entry which is preliminary data.</text>
</comment>
<dbReference type="Pfam" id="PF13516">
    <property type="entry name" value="LRR_6"/>
    <property type="match status" value="2"/>
</dbReference>
<keyword evidence="11" id="KW-0325">Glycoprotein</keyword>
<evidence type="ECO:0000256" key="9">
    <source>
        <dbReference type="ARBA" id="ARBA00023136"/>
    </source>
</evidence>
<evidence type="ECO:0000256" key="2">
    <source>
        <dbReference type="ARBA" id="ARBA00009592"/>
    </source>
</evidence>
<dbReference type="InterPro" id="IPR046956">
    <property type="entry name" value="RLP23-like"/>
</dbReference>
<dbReference type="PANTHER" id="PTHR48061:SF46">
    <property type="entry name" value="LEUCINE-RICH REPEAT-CONTAINING N-TERMINAL PLANT-TYPE DOMAIN-CONTAINING PROTEIN"/>
    <property type="match status" value="1"/>
</dbReference>
<evidence type="ECO:0000256" key="11">
    <source>
        <dbReference type="ARBA" id="ARBA00023180"/>
    </source>
</evidence>
<name>A0ABR2D1K9_9ROSI</name>
<evidence type="ECO:0000256" key="8">
    <source>
        <dbReference type="ARBA" id="ARBA00022989"/>
    </source>
</evidence>
<comment type="subcellular location">
    <subcellularLocation>
        <location evidence="1">Cell membrane</location>
        <topology evidence="1">Single-pass type I membrane protein</topology>
    </subcellularLocation>
</comment>
<evidence type="ECO:0000313" key="12">
    <source>
        <dbReference type="EMBL" id="KAK8527506.1"/>
    </source>
</evidence>
<sequence>MSWKKGTDCCLWDWVKCDAETRNVIGLDLSCSCLAGPFPSNSTLFRLRHLQELNLAGNDFYMSPMVTQFVDKVAPLEAVDLSNNAIHGPIPVSFSQLVNLTHLDLSFNNLSGSFELDKLSKLSKLEQLSFSNNALLSLTSASNANYSLPNLVELDLSSCNTSEFPKFVRNLQGFTSLDLSYNRIHVIEADMFLKLRSLQSLDLSHNNPLFVSNNSKASLVLPNLSSLSLSSCNITEFSNFLTTQEGLTRLDLSNNRIQGQITKQERNWGSNLTYLDLSGNLLTVVEYSSWKNLQVLNLGSNLLEGPLLPPPLLISKNRLTGEIPSSICNLYYSEMDVVLDLSHNNLSGPIPKCLSLKYSSVLDLQMNRLHGNIPDFCAEKNYMLQTLNLNNNDFDGPLPKSLANCYDLEVLNLGNNKINDTFPHWLGTFLHLQVLVLRANYFHGQIIHLENGSHFSALRILDLSHNEFSGFLPKTYFKSFKGMMSVANVQMGYMEGEYYQDSVVVTMKGVDIELERILTIFATLDMSSNRFEGTIPETVGNLVSLQVLNFSHNHLTGHIPSTLGNVAALESLDLSCNKLVGEIPSQLVGLNFLEVLNLSENLVGLIPQGNQFNTFPNDSYIGNTGLCGFPFSKGCGQSEPAPATFEEQEADSAFGLDWKSVMMSYGCGMVSGFSAGYIMMTVRKPKWLVVIIQRAGNKVLSRFNKYAR</sequence>
<keyword evidence="8" id="KW-1133">Transmembrane helix</keyword>
<keyword evidence="5" id="KW-0812">Transmembrane</keyword>
<dbReference type="PANTHER" id="PTHR48061">
    <property type="entry name" value="LEUCINE-RICH REPEAT RECEPTOR PROTEIN KINASE EMS1-LIKE-RELATED"/>
    <property type="match status" value="1"/>
</dbReference>
<evidence type="ECO:0000256" key="5">
    <source>
        <dbReference type="ARBA" id="ARBA00022692"/>
    </source>
</evidence>
<dbReference type="Pfam" id="PF00560">
    <property type="entry name" value="LRR_1"/>
    <property type="match status" value="8"/>
</dbReference>
<comment type="similarity">
    <text evidence="2">Belongs to the RLP family.</text>
</comment>
<keyword evidence="10" id="KW-0675">Receptor</keyword>
<dbReference type="Gene3D" id="3.80.10.10">
    <property type="entry name" value="Ribonuclease Inhibitor"/>
    <property type="match status" value="1"/>
</dbReference>
<evidence type="ECO:0000256" key="6">
    <source>
        <dbReference type="ARBA" id="ARBA00022729"/>
    </source>
</evidence>
<keyword evidence="7" id="KW-0677">Repeat</keyword>